<keyword evidence="1 3" id="KW-0853">WD repeat</keyword>
<dbReference type="Proteomes" id="UP001408356">
    <property type="component" value="Unassembled WGS sequence"/>
</dbReference>
<feature type="region of interest" description="Disordered" evidence="4">
    <location>
        <begin position="834"/>
        <end position="883"/>
    </location>
</feature>
<feature type="region of interest" description="Disordered" evidence="4">
    <location>
        <begin position="155"/>
        <end position="206"/>
    </location>
</feature>
<dbReference type="InterPro" id="IPR040324">
    <property type="entry name" value="WDR44/Dgr2"/>
</dbReference>
<proteinExistence type="predicted"/>
<feature type="compositionally biased region" description="Polar residues" evidence="4">
    <location>
        <begin position="36"/>
        <end position="50"/>
    </location>
</feature>
<feature type="compositionally biased region" description="Polar residues" evidence="4">
    <location>
        <begin position="936"/>
        <end position="948"/>
    </location>
</feature>
<dbReference type="InterPro" id="IPR001680">
    <property type="entry name" value="WD40_rpt"/>
</dbReference>
<dbReference type="SMART" id="SM00320">
    <property type="entry name" value="WD40"/>
    <property type="match status" value="7"/>
</dbReference>
<protein>
    <submittedName>
        <fullName evidence="5">WD repeat-containing protein C3H5.08c</fullName>
    </submittedName>
</protein>
<feature type="region of interest" description="Disordered" evidence="4">
    <location>
        <begin position="1"/>
        <end position="58"/>
    </location>
</feature>
<comment type="caution">
    <text evidence="5">The sequence shown here is derived from an EMBL/GenBank/DDBJ whole genome shotgun (WGS) entry which is preliminary data.</text>
</comment>
<feature type="compositionally biased region" description="Basic and acidic residues" evidence="4">
    <location>
        <begin position="17"/>
        <end position="27"/>
    </location>
</feature>
<evidence type="ECO:0000313" key="5">
    <source>
        <dbReference type="EMBL" id="KAK9423819.1"/>
    </source>
</evidence>
<dbReference type="InterPro" id="IPR036322">
    <property type="entry name" value="WD40_repeat_dom_sf"/>
</dbReference>
<feature type="repeat" description="WD" evidence="3">
    <location>
        <begin position="383"/>
        <end position="423"/>
    </location>
</feature>
<dbReference type="EMBL" id="JARVKF010000057">
    <property type="protein sequence ID" value="KAK9423819.1"/>
    <property type="molecule type" value="Genomic_DNA"/>
</dbReference>
<dbReference type="Gene3D" id="2.130.10.10">
    <property type="entry name" value="YVTN repeat-like/Quinoprotein amine dehydrogenase"/>
    <property type="match status" value="1"/>
</dbReference>
<dbReference type="PROSITE" id="PS50294">
    <property type="entry name" value="WD_REPEATS_REGION"/>
    <property type="match status" value="2"/>
</dbReference>
<feature type="repeat" description="WD" evidence="3">
    <location>
        <begin position="319"/>
        <end position="343"/>
    </location>
</feature>
<dbReference type="SUPFAM" id="SSF50978">
    <property type="entry name" value="WD40 repeat-like"/>
    <property type="match status" value="1"/>
</dbReference>
<keyword evidence="2" id="KW-0677">Repeat</keyword>
<dbReference type="Pfam" id="PF00400">
    <property type="entry name" value="WD40"/>
    <property type="match status" value="5"/>
</dbReference>
<feature type="repeat" description="WD" evidence="3">
    <location>
        <begin position="423"/>
        <end position="465"/>
    </location>
</feature>
<feature type="compositionally biased region" description="Low complexity" evidence="4">
    <location>
        <begin position="837"/>
        <end position="856"/>
    </location>
</feature>
<feature type="compositionally biased region" description="Low complexity" evidence="4">
    <location>
        <begin position="734"/>
        <end position="746"/>
    </location>
</feature>
<feature type="compositionally biased region" description="Basic and acidic residues" evidence="4">
    <location>
        <begin position="859"/>
        <end position="871"/>
    </location>
</feature>
<evidence type="ECO:0000256" key="3">
    <source>
        <dbReference type="PROSITE-ProRule" id="PRU00221"/>
    </source>
</evidence>
<evidence type="ECO:0000256" key="4">
    <source>
        <dbReference type="SAM" id="MobiDB-lite"/>
    </source>
</evidence>
<feature type="compositionally biased region" description="Low complexity" evidence="4">
    <location>
        <begin position="917"/>
        <end position="930"/>
    </location>
</feature>
<keyword evidence="6" id="KW-1185">Reference proteome</keyword>
<feature type="region of interest" description="Disordered" evidence="4">
    <location>
        <begin position="917"/>
        <end position="1003"/>
    </location>
</feature>
<evidence type="ECO:0000256" key="1">
    <source>
        <dbReference type="ARBA" id="ARBA00022574"/>
    </source>
</evidence>
<evidence type="ECO:0000256" key="2">
    <source>
        <dbReference type="ARBA" id="ARBA00022737"/>
    </source>
</evidence>
<feature type="region of interest" description="Disordered" evidence="4">
    <location>
        <begin position="730"/>
        <end position="822"/>
    </location>
</feature>
<sequence>MSSPALKKNLPNGTPDEGQKPAIEKGHIMVPGASDAQASGNGHPQSPGTTQSGGEGELPLLLQVVSSAAALPRRNAKVAVLMDRLGYATFTTSNRGQSPPPNAGNPNKKGPVKLSRKETAGRESKDAKIRPSLATPMDSAIDPLSHHIFVRTNTDRAISSRLRGPGRPESPANEPLPRPSSDLSSKQAISAPEQVKDKRKAGSFLSRLSMIGNKKKGEDADDGDSEISDLRTEGANAIAFSSDAGGAGYIPHHKEPPRYIRVRAHSKKAKEFDRMFLAQELVGTEAPNLDTDGNAAINGAPVQPVRGFGRKDLNTGGPVWAIEFSKDGKYMATAGRDRILRIWAVIATQDDRKAYEEEFATANAGAGGRLSAPVFRMQPIREFAGHTGEVLDLSWSKNNFLLSSSMDKTVRLWHISRDECLCTFKHKDFVTSIAFHPKDDRFFLAGSLDSILRLWSIPDKSVAYSIQIADLITAVAFSPDGKTCIAGCLNGLCTFYETEGLKFETQMHVRSSRGKNAKGSKITGIQTMASPPDQPNGQVKVLVTSNDSRIRIYNLRDKALELKFKGHENISNQIRASFSDDGNYVICGSEDKKAFIWSTGPSQSDHKDKRPCEHFEAHSAIVTQAVFAPTVTRQLLQASHDPIFTLCNPPPVTLLSKEEASMSQTTLGHDAIPEKIPNIKKPEETPAFIARSKHHDGNIMVTTDHSGIIKVFRQDCAFIKRRHDNWETGSTFSRTLGRDGLLGRTGSVMTRTSAGSREPRSRRGSITQSHLGPGAGTPQLNSERIMSWRQDVEGTPSRPNSIALATPARSERSMSPAKARTSIVSNGANLASEARRQPYASSLASPPLQPTSPTSSVRTSDRDRLTAHDKAAQLPPPSFTFRSMAEEDDDNALRLDPVGASYSFWNLNRWRGIGNSLKGGSSSGPSSGSLEKGHSRTISEAPATSFTSESDDKRRKSLGAHVIQSNTGTSDKADQASRRQSVPAKALQADHLAPPGGRPDCARQESAVSTLTSEGLTSAEASDAGDDMQCSKCGGHEFKAKKVGGQQRFLCSQCGRIFDA</sequence>
<dbReference type="PROSITE" id="PS50082">
    <property type="entry name" value="WD_REPEATS_2"/>
    <property type="match status" value="3"/>
</dbReference>
<gene>
    <name evidence="5" type="ORF">SUNI508_03835</name>
</gene>
<organism evidence="5 6">
    <name type="scientific">Seiridium unicorne</name>
    <dbReference type="NCBI Taxonomy" id="138068"/>
    <lineage>
        <taxon>Eukaryota</taxon>
        <taxon>Fungi</taxon>
        <taxon>Dikarya</taxon>
        <taxon>Ascomycota</taxon>
        <taxon>Pezizomycotina</taxon>
        <taxon>Sordariomycetes</taxon>
        <taxon>Xylariomycetidae</taxon>
        <taxon>Amphisphaeriales</taxon>
        <taxon>Sporocadaceae</taxon>
        <taxon>Seiridium</taxon>
    </lineage>
</organism>
<accession>A0ABR2VAD4</accession>
<feature type="compositionally biased region" description="Basic and acidic residues" evidence="4">
    <location>
        <begin position="115"/>
        <end position="129"/>
    </location>
</feature>
<name>A0ABR2VAD4_9PEZI</name>
<dbReference type="CDD" id="cd00200">
    <property type="entry name" value="WD40"/>
    <property type="match status" value="1"/>
</dbReference>
<dbReference type="PANTHER" id="PTHR14221">
    <property type="entry name" value="WD REPEAT DOMAIN 44"/>
    <property type="match status" value="1"/>
</dbReference>
<evidence type="ECO:0000313" key="6">
    <source>
        <dbReference type="Proteomes" id="UP001408356"/>
    </source>
</evidence>
<dbReference type="InterPro" id="IPR015943">
    <property type="entry name" value="WD40/YVTN_repeat-like_dom_sf"/>
</dbReference>
<dbReference type="PANTHER" id="PTHR14221:SF0">
    <property type="entry name" value="WD REPEAT-CONTAINING PROTEIN 44"/>
    <property type="match status" value="1"/>
</dbReference>
<feature type="region of interest" description="Disordered" evidence="4">
    <location>
        <begin position="90"/>
        <end position="140"/>
    </location>
</feature>
<reference evidence="5 6" key="1">
    <citation type="journal article" date="2024" name="J. Plant Pathol.">
        <title>Sequence and assembly of the genome of Seiridium unicorne, isolate CBS 538.82, causal agent of cypress canker disease.</title>
        <authorList>
            <person name="Scali E."/>
            <person name="Rocca G.D."/>
            <person name="Danti R."/>
            <person name="Garbelotto M."/>
            <person name="Barberini S."/>
            <person name="Baroncelli R."/>
            <person name="Emiliani G."/>
        </authorList>
    </citation>
    <scope>NUCLEOTIDE SEQUENCE [LARGE SCALE GENOMIC DNA]</scope>
    <source>
        <strain evidence="5 6">BM-138-508</strain>
    </source>
</reference>